<dbReference type="PROSITE" id="PS01039">
    <property type="entry name" value="SBP_BACTERIAL_3"/>
    <property type="match status" value="1"/>
</dbReference>
<accession>A0A1W1VA74</accession>
<comment type="similarity">
    <text evidence="2 4">Belongs to the bacterial solute-binding protein 3 family.</text>
</comment>
<organism evidence="8 9">
    <name type="scientific">Deinococcus hopiensis KR-140</name>
    <dbReference type="NCBI Taxonomy" id="695939"/>
    <lineage>
        <taxon>Bacteria</taxon>
        <taxon>Thermotogati</taxon>
        <taxon>Deinococcota</taxon>
        <taxon>Deinococci</taxon>
        <taxon>Deinococcales</taxon>
        <taxon>Deinococcaceae</taxon>
        <taxon>Deinococcus</taxon>
    </lineage>
</organism>
<dbReference type="SMART" id="SM00062">
    <property type="entry name" value="PBPb"/>
    <property type="match status" value="1"/>
</dbReference>
<dbReference type="SUPFAM" id="SSF53850">
    <property type="entry name" value="Periplasmic binding protein-like II"/>
    <property type="match status" value="1"/>
</dbReference>
<name>A0A1W1VA74_9DEIO</name>
<keyword evidence="9" id="KW-1185">Reference proteome</keyword>
<dbReference type="Pfam" id="PF00497">
    <property type="entry name" value="SBP_bac_3"/>
    <property type="match status" value="1"/>
</dbReference>
<gene>
    <name evidence="8" type="ORF">SAMN00790413_00594</name>
</gene>
<dbReference type="GO" id="GO:0030313">
    <property type="term" value="C:cell envelope"/>
    <property type="evidence" value="ECO:0007669"/>
    <property type="project" value="UniProtKB-SubCell"/>
</dbReference>
<feature type="chain" id="PRO_5013162052" evidence="5">
    <location>
        <begin position="20"/>
        <end position="253"/>
    </location>
</feature>
<dbReference type="PANTHER" id="PTHR35936:SF17">
    <property type="entry name" value="ARGININE-BINDING EXTRACELLULAR PROTEIN ARTP"/>
    <property type="match status" value="1"/>
</dbReference>
<dbReference type="GO" id="GO:0015276">
    <property type="term" value="F:ligand-gated monoatomic ion channel activity"/>
    <property type="evidence" value="ECO:0007669"/>
    <property type="project" value="InterPro"/>
</dbReference>
<dbReference type="CDD" id="cd13530">
    <property type="entry name" value="PBP2_peptides_like"/>
    <property type="match status" value="1"/>
</dbReference>
<evidence type="ECO:0000313" key="8">
    <source>
        <dbReference type="EMBL" id="SMB89941.1"/>
    </source>
</evidence>
<dbReference type="GO" id="GO:0016020">
    <property type="term" value="C:membrane"/>
    <property type="evidence" value="ECO:0007669"/>
    <property type="project" value="InterPro"/>
</dbReference>
<feature type="domain" description="Ionotropic glutamate receptor C-terminal" evidence="7">
    <location>
        <begin position="30"/>
        <end position="252"/>
    </location>
</feature>
<evidence type="ECO:0000259" key="6">
    <source>
        <dbReference type="SMART" id="SM00062"/>
    </source>
</evidence>
<dbReference type="InterPro" id="IPR018313">
    <property type="entry name" value="SBP_3_CS"/>
</dbReference>
<evidence type="ECO:0000259" key="7">
    <source>
        <dbReference type="SMART" id="SM00079"/>
    </source>
</evidence>
<evidence type="ECO:0000256" key="4">
    <source>
        <dbReference type="RuleBase" id="RU003744"/>
    </source>
</evidence>
<sequence length="253" mass="26577">MKRLSLVLPALLLASVSHAATVAQVKAKGVLVLGTDPTFAPFEFKGPDGQIQGFDIDIARAVAKDLGVKLEIRPVGFGALMPQSVTSGRVDMAMSGITITPERAKVVAFSGPYYRSAQVFIVRGGNPGKFTWPSDVKGKTLGVQANTTGQYTANGMLKPKGAVLKVYDDFAAGLADVRAGRITALIGDAPTVADLGKRLPGQFAQAGQPLAAEDYGMVFAKGSDLAAAANRTLARLKASGEYQKLLNTWIVQK</sequence>
<feature type="domain" description="Solute-binding protein family 3/N-terminal" evidence="6">
    <location>
        <begin position="30"/>
        <end position="253"/>
    </location>
</feature>
<evidence type="ECO:0000256" key="1">
    <source>
        <dbReference type="ARBA" id="ARBA00004196"/>
    </source>
</evidence>
<evidence type="ECO:0000256" key="3">
    <source>
        <dbReference type="ARBA" id="ARBA00022729"/>
    </source>
</evidence>
<dbReference type="OrthoDB" id="9774451at2"/>
<dbReference type="SMART" id="SM00079">
    <property type="entry name" value="PBPe"/>
    <property type="match status" value="1"/>
</dbReference>
<dbReference type="InterPro" id="IPR001638">
    <property type="entry name" value="Solute-binding_3/MltF_N"/>
</dbReference>
<dbReference type="STRING" id="695939.SAMN00790413_00594"/>
<feature type="signal peptide" evidence="5">
    <location>
        <begin position="1"/>
        <end position="19"/>
    </location>
</feature>
<evidence type="ECO:0000256" key="2">
    <source>
        <dbReference type="ARBA" id="ARBA00010333"/>
    </source>
</evidence>
<protein>
    <submittedName>
        <fullName evidence="8">Amino acid ABC transporter substrate-binding protein, PAAT family</fullName>
    </submittedName>
</protein>
<proteinExistence type="inferred from homology"/>
<evidence type="ECO:0000313" key="9">
    <source>
        <dbReference type="Proteomes" id="UP000192582"/>
    </source>
</evidence>
<comment type="subcellular location">
    <subcellularLocation>
        <location evidence="1">Cell envelope</location>
    </subcellularLocation>
</comment>
<dbReference type="RefSeq" id="WP_084048234.1">
    <property type="nucleotide sequence ID" value="NZ_FWWU01000009.1"/>
</dbReference>
<reference evidence="8 9" key="1">
    <citation type="submission" date="2017-04" db="EMBL/GenBank/DDBJ databases">
        <authorList>
            <person name="Afonso C.L."/>
            <person name="Miller P.J."/>
            <person name="Scott M.A."/>
            <person name="Spackman E."/>
            <person name="Goraichik I."/>
            <person name="Dimitrov K.M."/>
            <person name="Suarez D.L."/>
            <person name="Swayne D.E."/>
        </authorList>
    </citation>
    <scope>NUCLEOTIDE SEQUENCE [LARGE SCALE GENOMIC DNA]</scope>
    <source>
        <strain evidence="8 9">KR-140</strain>
    </source>
</reference>
<dbReference type="Proteomes" id="UP000192582">
    <property type="component" value="Unassembled WGS sequence"/>
</dbReference>
<dbReference type="PANTHER" id="PTHR35936">
    <property type="entry name" value="MEMBRANE-BOUND LYTIC MUREIN TRANSGLYCOSYLASE F"/>
    <property type="match status" value="1"/>
</dbReference>
<dbReference type="EMBL" id="FWWU01000009">
    <property type="protein sequence ID" value="SMB89941.1"/>
    <property type="molecule type" value="Genomic_DNA"/>
</dbReference>
<dbReference type="AlphaFoldDB" id="A0A1W1VA74"/>
<dbReference type="InterPro" id="IPR001320">
    <property type="entry name" value="Iontro_rcpt_C"/>
</dbReference>
<keyword evidence="3 5" id="KW-0732">Signal</keyword>
<evidence type="ECO:0000256" key="5">
    <source>
        <dbReference type="SAM" id="SignalP"/>
    </source>
</evidence>
<dbReference type="Gene3D" id="3.40.190.10">
    <property type="entry name" value="Periplasmic binding protein-like II"/>
    <property type="match status" value="2"/>
</dbReference>